<evidence type="ECO:0000313" key="3">
    <source>
        <dbReference type="EMBL" id="QBA64717.1"/>
    </source>
</evidence>
<proteinExistence type="predicted"/>
<keyword evidence="4" id="KW-1185">Reference proteome</keyword>
<name>A0A411EB11_9FLAO</name>
<evidence type="ECO:0000256" key="1">
    <source>
        <dbReference type="SAM" id="Phobius"/>
    </source>
</evidence>
<dbReference type="OrthoDB" id="1522859at2"/>
<dbReference type="InterPro" id="IPR052173">
    <property type="entry name" value="Beta-lactam_resp_regulator"/>
</dbReference>
<dbReference type="Proteomes" id="UP000290889">
    <property type="component" value="Chromosome"/>
</dbReference>
<keyword evidence="1" id="KW-1133">Transmembrane helix</keyword>
<feature type="transmembrane region" description="Helical" evidence="1">
    <location>
        <begin position="265"/>
        <end position="282"/>
    </location>
</feature>
<feature type="transmembrane region" description="Helical" evidence="1">
    <location>
        <begin position="88"/>
        <end position="108"/>
    </location>
</feature>
<protein>
    <submittedName>
        <fullName evidence="3">M56 family peptidase</fullName>
    </submittedName>
</protein>
<dbReference type="AlphaFoldDB" id="A0A411EB11"/>
<feature type="domain" description="Peptidase M56" evidence="2">
    <location>
        <begin position="88"/>
        <end position="255"/>
    </location>
</feature>
<dbReference type="Pfam" id="PF05569">
    <property type="entry name" value="Peptidase_M56"/>
    <property type="match status" value="1"/>
</dbReference>
<dbReference type="PANTHER" id="PTHR34978">
    <property type="entry name" value="POSSIBLE SENSOR-TRANSDUCER PROTEIN BLAR"/>
    <property type="match status" value="1"/>
</dbReference>
<reference evidence="3 4" key="1">
    <citation type="submission" date="2019-01" db="EMBL/GenBank/DDBJ databases">
        <title>Muriicola soli sp. nov., isolated from soil.</title>
        <authorList>
            <person name="Kang H.J."/>
            <person name="Kim S.B."/>
        </authorList>
    </citation>
    <scope>NUCLEOTIDE SEQUENCE [LARGE SCALE GENOMIC DNA]</scope>
    <source>
        <strain evidence="3 4">MMS17-SY002</strain>
    </source>
</reference>
<keyword evidence="1" id="KW-0472">Membrane</keyword>
<accession>A0A411EB11</accession>
<dbReference type="PANTHER" id="PTHR34978:SF3">
    <property type="entry name" value="SLR0241 PROTEIN"/>
    <property type="match status" value="1"/>
</dbReference>
<evidence type="ECO:0000259" key="2">
    <source>
        <dbReference type="Pfam" id="PF05569"/>
    </source>
</evidence>
<feature type="transmembrane region" description="Helical" evidence="1">
    <location>
        <begin position="39"/>
        <end position="59"/>
    </location>
</feature>
<feature type="transmembrane region" description="Helical" evidence="1">
    <location>
        <begin position="6"/>
        <end position="27"/>
    </location>
</feature>
<dbReference type="InterPro" id="IPR008756">
    <property type="entry name" value="Peptidase_M56"/>
</dbReference>
<dbReference type="Gene3D" id="2.170.130.10">
    <property type="entry name" value="TonB-dependent receptor, plug domain"/>
    <property type="match status" value="1"/>
</dbReference>
<dbReference type="KEGG" id="mur:EQY75_09360"/>
<organism evidence="3 4">
    <name type="scientific">Muriicola soli</name>
    <dbReference type="NCBI Taxonomy" id="2507538"/>
    <lineage>
        <taxon>Bacteria</taxon>
        <taxon>Pseudomonadati</taxon>
        <taxon>Bacteroidota</taxon>
        <taxon>Flavobacteriia</taxon>
        <taxon>Flavobacteriales</taxon>
        <taxon>Flavobacteriaceae</taxon>
        <taxon>Muriicola</taxon>
    </lineage>
</organism>
<dbReference type="RefSeq" id="WP_129605303.1">
    <property type="nucleotide sequence ID" value="NZ_CP035544.1"/>
</dbReference>
<keyword evidence="1" id="KW-0812">Transmembrane</keyword>
<gene>
    <name evidence="3" type="ORF">EQY75_09360</name>
</gene>
<dbReference type="CDD" id="cd07341">
    <property type="entry name" value="M56_BlaR1_MecR1_like"/>
    <property type="match status" value="1"/>
</dbReference>
<sequence length="611" mass="69780">MMEAFFEYLLKSSGILLIFYIVYLLLLQKETLFKENRRFLLLGLLCALLCPWISIPVYIEMVPVSISSANTGTLVNTASNSGSRIDPWVIGFIIYLAGLVFWLTKFGLQLWSLRATLSRAVLKRKEQKIRYLETDQQIAPFSFFNYIVYNPGFYNRTELDSILAHEKAHCEQKHSLDILISQLFTIILWINPMSFMYHNKIRQNLEFLADASAMNRIPSKKGYQYTMLKVSGQELPISIINHFYNSLIKKRIVMLQKSQSKKARIIKAALVVPALALFLFSFNTKEIYIPSNKGSDVSWEEMKLTKEIKIQINKDTTDEELAEMKEMMAEEGADFSYTVVRNEEKEIIELSINVQGTSEDGKEFNGTSDFNNDGEPIDPVTIVFDPEGKMMFMGGEGEMEFGKSLEKSKMTWIMEEDTEISEKEIEKMKEDGIVVIRVTEDENEWTDDKGNITKRIKVINGGDDKEGEKIIIKGVDGDIHSDEEMRIIKKKIIKSKDGEIEIHEGHEDSEIEHIEVIKSKGGKGKNVFIIKDSDDEEDIEVMEGNAFFFVDTEKGEKPLYVIDGKVVKEKAFSSLSPKDIATVNVYKGEKAIEKYGKKAKDGVVEVITKKD</sequence>
<dbReference type="EMBL" id="CP035544">
    <property type="protein sequence ID" value="QBA64717.1"/>
    <property type="molecule type" value="Genomic_DNA"/>
</dbReference>
<evidence type="ECO:0000313" key="4">
    <source>
        <dbReference type="Proteomes" id="UP000290889"/>
    </source>
</evidence>
<dbReference type="InterPro" id="IPR037066">
    <property type="entry name" value="Plug_dom_sf"/>
</dbReference>